<dbReference type="PANTHER" id="PTHR42701:SF1">
    <property type="entry name" value="IMIDAZOLE GLYCEROL PHOSPHATE SYNTHASE SUBUNIT HISH"/>
    <property type="match status" value="1"/>
</dbReference>
<organism evidence="13 14">
    <name type="scientific">Lactococcus cremoris subsp. cremoris GE214</name>
    <dbReference type="NCBI Taxonomy" id="1415168"/>
    <lineage>
        <taxon>Bacteria</taxon>
        <taxon>Bacillati</taxon>
        <taxon>Bacillota</taxon>
        <taxon>Bacilli</taxon>
        <taxon>Lactobacillales</taxon>
        <taxon>Streptococcaceae</taxon>
        <taxon>Lactococcus</taxon>
        <taxon>Lactococcus cremoris subsp. cremoris</taxon>
    </lineage>
</organism>
<feature type="active site" evidence="10 11">
    <location>
        <position position="183"/>
    </location>
</feature>
<comment type="subunit">
    <text evidence="2 10">Heterodimer of HisH and HisF.</text>
</comment>
<evidence type="ECO:0000256" key="2">
    <source>
        <dbReference type="ARBA" id="ARBA00011152"/>
    </source>
</evidence>
<proteinExistence type="inferred from homology"/>
<dbReference type="Gene3D" id="3.40.50.880">
    <property type="match status" value="1"/>
</dbReference>
<dbReference type="NCBIfam" id="TIGR01855">
    <property type="entry name" value="IMP_synth_hisH"/>
    <property type="match status" value="1"/>
</dbReference>
<dbReference type="HAMAP" id="MF_00278">
    <property type="entry name" value="HisH"/>
    <property type="match status" value="1"/>
</dbReference>
<keyword evidence="7 10" id="KW-0456">Lyase</keyword>
<dbReference type="CDD" id="cd01748">
    <property type="entry name" value="GATase1_IGP_Synthase"/>
    <property type="match status" value="1"/>
</dbReference>
<keyword evidence="6 10" id="KW-0368">Histidine biosynthesis</keyword>
<keyword evidence="3 10" id="KW-0028">Amino-acid biosynthesis</keyword>
<reference evidence="13 14" key="1">
    <citation type="submission" date="2014-06" db="EMBL/GenBank/DDBJ databases">
        <title>Draft genome sequence of the putrescine producing strain Lactococcus lactis subsp cremoris GE214.</title>
        <authorList>
            <person name="Ladero V."/>
            <person name="Linares D.M."/>
            <person name="del Rio B."/>
            <person name="Mayo B."/>
            <person name="Martin M.C."/>
            <person name="Fernandez M."/>
            <person name="Alvarez M.A."/>
        </authorList>
    </citation>
    <scope>NUCLEOTIDE SEQUENCE [LARGE SCALE GENOMIC DNA]</scope>
    <source>
        <strain evidence="13 14">GE214</strain>
    </source>
</reference>
<dbReference type="InterPro" id="IPR010139">
    <property type="entry name" value="Imidazole-glycPsynth_HisH"/>
</dbReference>
<evidence type="ECO:0000313" key="14">
    <source>
        <dbReference type="Proteomes" id="UP000028401"/>
    </source>
</evidence>
<dbReference type="EMBL" id="AZSI01000031">
    <property type="protein sequence ID" value="KEY62606.1"/>
    <property type="molecule type" value="Genomic_DNA"/>
</dbReference>
<keyword evidence="13" id="KW-0808">Transferase</keyword>
<evidence type="ECO:0000256" key="6">
    <source>
        <dbReference type="ARBA" id="ARBA00023102"/>
    </source>
</evidence>
<evidence type="ECO:0000256" key="4">
    <source>
        <dbReference type="ARBA" id="ARBA00022801"/>
    </source>
</evidence>
<dbReference type="Proteomes" id="UP000028401">
    <property type="component" value="Unassembled WGS sequence"/>
</dbReference>
<dbReference type="PIRSF" id="PIRSF000495">
    <property type="entry name" value="Amidotransf_hisH"/>
    <property type="match status" value="1"/>
</dbReference>
<dbReference type="PANTHER" id="PTHR42701">
    <property type="entry name" value="IMIDAZOLE GLYCEROL PHOSPHATE SYNTHASE SUBUNIT HISH"/>
    <property type="match status" value="1"/>
</dbReference>
<comment type="pathway">
    <text evidence="1 10">Amino-acid biosynthesis; L-histidine biosynthesis; L-histidine from 5-phospho-alpha-D-ribose 1-diphosphate: step 5/9.</text>
</comment>
<evidence type="ECO:0000259" key="12">
    <source>
        <dbReference type="Pfam" id="PF00117"/>
    </source>
</evidence>
<evidence type="ECO:0000256" key="1">
    <source>
        <dbReference type="ARBA" id="ARBA00005091"/>
    </source>
</evidence>
<dbReference type="GO" id="GO:0005737">
    <property type="term" value="C:cytoplasm"/>
    <property type="evidence" value="ECO:0007669"/>
    <property type="project" value="UniProtKB-SubCell"/>
</dbReference>
<dbReference type="UniPathway" id="UPA00031">
    <property type="reaction ID" value="UER00010"/>
</dbReference>
<dbReference type="GO" id="GO:0016829">
    <property type="term" value="F:lyase activity"/>
    <property type="evidence" value="ECO:0007669"/>
    <property type="project" value="UniProtKB-KW"/>
</dbReference>
<evidence type="ECO:0000313" key="13">
    <source>
        <dbReference type="EMBL" id="KEY62606.1"/>
    </source>
</evidence>
<evidence type="ECO:0000256" key="11">
    <source>
        <dbReference type="PIRSR" id="PIRSR000495-1"/>
    </source>
</evidence>
<evidence type="ECO:0000256" key="8">
    <source>
        <dbReference type="ARBA" id="ARBA00047838"/>
    </source>
</evidence>
<evidence type="ECO:0000256" key="9">
    <source>
        <dbReference type="ARBA" id="ARBA00049534"/>
    </source>
</evidence>
<protein>
    <recommendedName>
        <fullName evidence="10">Imidazole glycerol phosphate synthase subunit HisH</fullName>
        <ecNumber evidence="10">4.3.2.10</ecNumber>
    </recommendedName>
    <alternativeName>
        <fullName evidence="10">IGP synthase glutaminase subunit</fullName>
        <ecNumber evidence="10">3.5.1.2</ecNumber>
    </alternativeName>
    <alternativeName>
        <fullName evidence="10">IGP synthase subunit HisH</fullName>
    </alternativeName>
    <alternativeName>
        <fullName evidence="10">ImGP synthase subunit HisH</fullName>
        <shortName evidence="10">IGPS subunit HisH</shortName>
    </alternativeName>
</protein>
<dbReference type="PATRIC" id="fig|1415168.3.peg.1285"/>
<evidence type="ECO:0000256" key="7">
    <source>
        <dbReference type="ARBA" id="ARBA00023239"/>
    </source>
</evidence>
<dbReference type="SUPFAM" id="SSF52317">
    <property type="entry name" value="Class I glutamine amidotransferase-like"/>
    <property type="match status" value="1"/>
</dbReference>
<dbReference type="EC" id="4.3.2.10" evidence="10"/>
<evidence type="ECO:0000256" key="5">
    <source>
        <dbReference type="ARBA" id="ARBA00022962"/>
    </source>
</evidence>
<name>A0A084ABC7_LACLC</name>
<dbReference type="InterPro" id="IPR017926">
    <property type="entry name" value="GATASE"/>
</dbReference>
<feature type="domain" description="Glutamine amidotransferase" evidence="12">
    <location>
        <begin position="5"/>
        <end position="200"/>
    </location>
</feature>
<keyword evidence="5 10" id="KW-0315">Glutamine amidotransferase</keyword>
<comment type="function">
    <text evidence="10">IGPS catalyzes the conversion of PRFAR and glutamine to IGP, AICAR and glutamate. The HisH subunit catalyzes the hydrolysis of glutamine to glutamate and ammonia as part of the synthesis of IGP and AICAR. The resulting ammonia molecule is channeled to the active site of HisF.</text>
</comment>
<dbReference type="RefSeq" id="WP_042748201.1">
    <property type="nucleotide sequence ID" value="NZ_AZSI01000031.1"/>
</dbReference>
<sequence>MANIVIIDYNLGNLQSVQAAFLRLGQATVISRDLEEIRRADALILPGVGAFPTAMNNLKKFNLIDVLKERADAGIPILGICLGMQVLFEKGMEIKECQGLGLLKGEVIPIKSSEKIPHMGWNQLKLVKTQPITAFLADSDEVYFVHSYQATCPDDELIAYTTYGEAIIPAIVGKNNIIGCQFHPEKSGEIGRKILRAFLEEI</sequence>
<dbReference type="Pfam" id="PF00117">
    <property type="entry name" value="GATase"/>
    <property type="match status" value="1"/>
</dbReference>
<comment type="catalytic activity">
    <reaction evidence="8 10">
        <text>5-[(5-phospho-1-deoxy-D-ribulos-1-ylimino)methylamino]-1-(5-phospho-beta-D-ribosyl)imidazole-4-carboxamide + L-glutamine = D-erythro-1-(imidazol-4-yl)glycerol 3-phosphate + 5-amino-1-(5-phospho-beta-D-ribosyl)imidazole-4-carboxamide + L-glutamate + H(+)</text>
        <dbReference type="Rhea" id="RHEA:24793"/>
        <dbReference type="ChEBI" id="CHEBI:15378"/>
        <dbReference type="ChEBI" id="CHEBI:29985"/>
        <dbReference type="ChEBI" id="CHEBI:58278"/>
        <dbReference type="ChEBI" id="CHEBI:58359"/>
        <dbReference type="ChEBI" id="CHEBI:58475"/>
        <dbReference type="ChEBI" id="CHEBI:58525"/>
        <dbReference type="EC" id="4.3.2.10"/>
    </reaction>
</comment>
<feature type="active site" evidence="10 11">
    <location>
        <position position="185"/>
    </location>
</feature>
<dbReference type="GO" id="GO:0000105">
    <property type="term" value="P:L-histidine biosynthetic process"/>
    <property type="evidence" value="ECO:0007669"/>
    <property type="project" value="UniProtKB-UniRule"/>
</dbReference>
<dbReference type="GO" id="GO:0004359">
    <property type="term" value="F:glutaminase activity"/>
    <property type="evidence" value="ECO:0007669"/>
    <property type="project" value="UniProtKB-EC"/>
</dbReference>
<comment type="catalytic activity">
    <reaction evidence="9 10">
        <text>L-glutamine + H2O = L-glutamate + NH4(+)</text>
        <dbReference type="Rhea" id="RHEA:15889"/>
        <dbReference type="ChEBI" id="CHEBI:15377"/>
        <dbReference type="ChEBI" id="CHEBI:28938"/>
        <dbReference type="ChEBI" id="CHEBI:29985"/>
        <dbReference type="ChEBI" id="CHEBI:58359"/>
        <dbReference type="EC" id="3.5.1.2"/>
    </reaction>
</comment>
<feature type="active site" description="Nucleophile" evidence="10 11">
    <location>
        <position position="81"/>
    </location>
</feature>
<evidence type="ECO:0000256" key="10">
    <source>
        <dbReference type="HAMAP-Rule" id="MF_00278"/>
    </source>
</evidence>
<comment type="subcellular location">
    <subcellularLocation>
        <location evidence="10">Cytoplasm</location>
    </subcellularLocation>
</comment>
<dbReference type="PROSITE" id="PS51273">
    <property type="entry name" value="GATASE_TYPE_1"/>
    <property type="match status" value="1"/>
</dbReference>
<gene>
    <name evidence="10" type="primary">hisH</name>
    <name evidence="13" type="ORF">U725_01203</name>
</gene>
<dbReference type="AlphaFoldDB" id="A0A084ABC7"/>
<dbReference type="InterPro" id="IPR029062">
    <property type="entry name" value="Class_I_gatase-like"/>
</dbReference>
<dbReference type="GO" id="GO:0000107">
    <property type="term" value="F:imidazoleglycerol-phosphate synthase activity"/>
    <property type="evidence" value="ECO:0007669"/>
    <property type="project" value="UniProtKB-UniRule"/>
</dbReference>
<accession>A0A084ABC7</accession>
<evidence type="ECO:0000256" key="3">
    <source>
        <dbReference type="ARBA" id="ARBA00022605"/>
    </source>
</evidence>
<dbReference type="EC" id="3.5.1.2" evidence="10"/>
<comment type="caution">
    <text evidence="13">The sequence shown here is derived from an EMBL/GenBank/DDBJ whole genome shotgun (WGS) entry which is preliminary data.</text>
</comment>
<keyword evidence="10" id="KW-0963">Cytoplasm</keyword>
<keyword evidence="4 10" id="KW-0378">Hydrolase</keyword>